<reference evidence="2 3" key="1">
    <citation type="submission" date="2024-01" db="EMBL/GenBank/DDBJ databases">
        <title>The genomes of 5 underutilized Papilionoideae crops provide insights into root nodulation and disease resistanc.</title>
        <authorList>
            <person name="Jiang F."/>
        </authorList>
    </citation>
    <scope>NUCLEOTIDE SEQUENCE [LARGE SCALE GENOMIC DNA]</scope>
    <source>
        <strain evidence="2">DUOXIRENSHENG_FW03</strain>
        <tissue evidence="2">Leaves</tissue>
    </source>
</reference>
<sequence length="148" mass="17145">MTESVDVGHKGYTTPKSRHTLLVFYKIHSLQSFFVFSSSLLLSYVLLRVLRALLVLVAFEVEQLEEEIRLFEVRKTNAKRDLGAKVKTLEEEVDRLKVEIGRALLRVSYASIIICRSTRPYKGPLMPLSSFVDRQDPTKRLLRLDHRL</sequence>
<evidence type="ECO:0000256" key="1">
    <source>
        <dbReference type="SAM" id="Coils"/>
    </source>
</evidence>
<keyword evidence="3" id="KW-1185">Reference proteome</keyword>
<organism evidence="2 3">
    <name type="scientific">Psophocarpus tetragonolobus</name>
    <name type="common">Winged bean</name>
    <name type="synonym">Dolichos tetragonolobus</name>
    <dbReference type="NCBI Taxonomy" id="3891"/>
    <lineage>
        <taxon>Eukaryota</taxon>
        <taxon>Viridiplantae</taxon>
        <taxon>Streptophyta</taxon>
        <taxon>Embryophyta</taxon>
        <taxon>Tracheophyta</taxon>
        <taxon>Spermatophyta</taxon>
        <taxon>Magnoliopsida</taxon>
        <taxon>eudicotyledons</taxon>
        <taxon>Gunneridae</taxon>
        <taxon>Pentapetalae</taxon>
        <taxon>rosids</taxon>
        <taxon>fabids</taxon>
        <taxon>Fabales</taxon>
        <taxon>Fabaceae</taxon>
        <taxon>Papilionoideae</taxon>
        <taxon>50 kb inversion clade</taxon>
        <taxon>NPAAA clade</taxon>
        <taxon>indigoferoid/millettioid clade</taxon>
        <taxon>Phaseoleae</taxon>
        <taxon>Psophocarpus</taxon>
    </lineage>
</organism>
<name>A0AAN9SZJ3_PSOTE</name>
<evidence type="ECO:0000313" key="3">
    <source>
        <dbReference type="Proteomes" id="UP001386955"/>
    </source>
</evidence>
<accession>A0AAN9SZJ3</accession>
<feature type="coiled-coil region" evidence="1">
    <location>
        <begin position="61"/>
        <end position="106"/>
    </location>
</feature>
<keyword evidence="1" id="KW-0175">Coiled coil</keyword>
<comment type="caution">
    <text evidence="2">The sequence shown here is derived from an EMBL/GenBank/DDBJ whole genome shotgun (WGS) entry which is preliminary data.</text>
</comment>
<dbReference type="AlphaFoldDB" id="A0AAN9SZJ3"/>
<protein>
    <submittedName>
        <fullName evidence="2">Uncharacterized protein</fullName>
    </submittedName>
</protein>
<gene>
    <name evidence="2" type="ORF">VNO78_02571</name>
</gene>
<evidence type="ECO:0000313" key="2">
    <source>
        <dbReference type="EMBL" id="KAK7411139.1"/>
    </source>
</evidence>
<dbReference type="EMBL" id="JAYMYS010000001">
    <property type="protein sequence ID" value="KAK7411139.1"/>
    <property type="molecule type" value="Genomic_DNA"/>
</dbReference>
<proteinExistence type="predicted"/>
<dbReference type="Proteomes" id="UP001386955">
    <property type="component" value="Unassembled WGS sequence"/>
</dbReference>